<sequence>PRNCLRETNHMSQNGDVNRWYEFFKILGATLLQNYWIKP</sequence>
<name>A0A8J2NKP4_9HEXA</name>
<organism evidence="1 2">
    <name type="scientific">Allacma fusca</name>
    <dbReference type="NCBI Taxonomy" id="39272"/>
    <lineage>
        <taxon>Eukaryota</taxon>
        <taxon>Metazoa</taxon>
        <taxon>Ecdysozoa</taxon>
        <taxon>Arthropoda</taxon>
        <taxon>Hexapoda</taxon>
        <taxon>Collembola</taxon>
        <taxon>Symphypleona</taxon>
        <taxon>Sminthuridae</taxon>
        <taxon>Allacma</taxon>
    </lineage>
</organism>
<evidence type="ECO:0000313" key="2">
    <source>
        <dbReference type="Proteomes" id="UP000708208"/>
    </source>
</evidence>
<dbReference type="Proteomes" id="UP000708208">
    <property type="component" value="Unassembled WGS sequence"/>
</dbReference>
<proteinExistence type="predicted"/>
<reference evidence="1" key="1">
    <citation type="submission" date="2021-06" db="EMBL/GenBank/DDBJ databases">
        <authorList>
            <person name="Hodson N. C."/>
            <person name="Mongue J. A."/>
            <person name="Jaron S. K."/>
        </authorList>
    </citation>
    <scope>NUCLEOTIDE SEQUENCE</scope>
</reference>
<dbReference type="AlphaFoldDB" id="A0A8J2NKP4"/>
<protein>
    <submittedName>
        <fullName evidence="1">Uncharacterized protein</fullName>
    </submittedName>
</protein>
<feature type="non-terminal residue" evidence="1">
    <location>
        <position position="1"/>
    </location>
</feature>
<dbReference type="EMBL" id="CAJVCH010039460">
    <property type="protein sequence ID" value="CAG7716551.1"/>
    <property type="molecule type" value="Genomic_DNA"/>
</dbReference>
<accession>A0A8J2NKP4</accession>
<evidence type="ECO:0000313" key="1">
    <source>
        <dbReference type="EMBL" id="CAG7716551.1"/>
    </source>
</evidence>
<comment type="caution">
    <text evidence="1">The sequence shown here is derived from an EMBL/GenBank/DDBJ whole genome shotgun (WGS) entry which is preliminary data.</text>
</comment>
<gene>
    <name evidence="1" type="ORF">AFUS01_LOCUS6053</name>
</gene>
<keyword evidence="2" id="KW-1185">Reference proteome</keyword>